<evidence type="ECO:0008006" key="5">
    <source>
        <dbReference type="Google" id="ProtNLM"/>
    </source>
</evidence>
<feature type="coiled-coil region" evidence="1">
    <location>
        <begin position="145"/>
        <end position="183"/>
    </location>
</feature>
<dbReference type="RefSeq" id="WP_386743408.1">
    <property type="nucleotide sequence ID" value="NZ_JBHRYA010000007.1"/>
</dbReference>
<sequence>MHKMAKQVLLDARHVMLPAWERTAWLNDLDGQPHFEPVTRAARIWNYARARQEEWMVGARPDVVLEVDDARTPPLLVEIRVTHAVDQTKAALVHKRGWAMIEIDLSKLDSDTVLEEAFANVVLHEAANRAWIHSPAAEKAFGRAERALEQRVADLNRKILKARRELEERRRRNQAQLDGQRRSRERYRTKLRAPHLKDLEALSAFADPHAARLALQAQFDRDSKAIELASRRYLNDEHLPPFLSHIRKGWQLVGAHPWLWQLSLWGEFVHDMPVGTLIDTKRWVPWLGNRFGYKSALKRLFDAQQRDSQGAREKGFRRWGQYRAWFFEDWENELIPSPFELVGALADQLWRAGLVEPTDTFKVYEVVSTEADLSMFEKAGPMGPTPSLPTPPTRESEEERRVRKRAELISIFEEHGEPYTLCPGSPRVS</sequence>
<evidence type="ECO:0000256" key="2">
    <source>
        <dbReference type="SAM" id="MobiDB-lite"/>
    </source>
</evidence>
<comment type="caution">
    <text evidence="3">The sequence shown here is derived from an EMBL/GenBank/DDBJ whole genome shotgun (WGS) entry which is preliminary data.</text>
</comment>
<evidence type="ECO:0000313" key="3">
    <source>
        <dbReference type="EMBL" id="MFC3716310.1"/>
    </source>
</evidence>
<dbReference type="EMBL" id="JBHRYA010000007">
    <property type="protein sequence ID" value="MFC3716310.1"/>
    <property type="molecule type" value="Genomic_DNA"/>
</dbReference>
<keyword evidence="1" id="KW-0175">Coiled coil</keyword>
<proteinExistence type="predicted"/>
<feature type="region of interest" description="Disordered" evidence="2">
    <location>
        <begin position="376"/>
        <end position="402"/>
    </location>
</feature>
<evidence type="ECO:0000313" key="4">
    <source>
        <dbReference type="Proteomes" id="UP001595705"/>
    </source>
</evidence>
<dbReference type="Proteomes" id="UP001595705">
    <property type="component" value="Unassembled WGS sequence"/>
</dbReference>
<keyword evidence="4" id="KW-1185">Reference proteome</keyword>
<accession>A0ABV7XJG8</accession>
<gene>
    <name evidence="3" type="ORF">ACFONC_09105</name>
</gene>
<feature type="compositionally biased region" description="Pro residues" evidence="2">
    <location>
        <begin position="383"/>
        <end position="392"/>
    </location>
</feature>
<evidence type="ECO:0000256" key="1">
    <source>
        <dbReference type="SAM" id="Coils"/>
    </source>
</evidence>
<protein>
    <recommendedName>
        <fullName evidence="5">DUF2357 domain-containing protein</fullName>
    </recommendedName>
</protein>
<reference evidence="4" key="1">
    <citation type="journal article" date="2019" name="Int. J. Syst. Evol. Microbiol.">
        <title>The Global Catalogue of Microorganisms (GCM) 10K type strain sequencing project: providing services to taxonomists for standard genome sequencing and annotation.</title>
        <authorList>
            <consortium name="The Broad Institute Genomics Platform"/>
            <consortium name="The Broad Institute Genome Sequencing Center for Infectious Disease"/>
            <person name="Wu L."/>
            <person name="Ma J."/>
        </authorList>
    </citation>
    <scope>NUCLEOTIDE SEQUENCE [LARGE SCALE GENOMIC DNA]</scope>
    <source>
        <strain evidence="4">KCTC 42441</strain>
    </source>
</reference>
<organism evidence="3 4">
    <name type="scientific">Luteimonas soli</name>
    <dbReference type="NCBI Taxonomy" id="1648966"/>
    <lineage>
        <taxon>Bacteria</taxon>
        <taxon>Pseudomonadati</taxon>
        <taxon>Pseudomonadota</taxon>
        <taxon>Gammaproteobacteria</taxon>
        <taxon>Lysobacterales</taxon>
        <taxon>Lysobacteraceae</taxon>
        <taxon>Luteimonas</taxon>
    </lineage>
</organism>
<name>A0ABV7XJG8_9GAMM</name>